<sequence>MLLRPEKSCDEESIFAVNAAAFETDAEARLVDMLRSDKDLLFSHVAEKNGAIIGHIALSPMDAIADQQPIRALGLGPVAVSPELQHDGIGSHLVRTAIKWAKAQDWQLIILLGNPRYYSRFGFSVEDAKPFDSPFAGPYFQALWLDETVQKPQSGRAEYAPAFGRL</sequence>
<gene>
    <name evidence="2" type="ORF">GCM10009096_00870</name>
</gene>
<evidence type="ECO:0000313" key="3">
    <source>
        <dbReference type="Proteomes" id="UP001500713"/>
    </source>
</evidence>
<dbReference type="RefSeq" id="WP_229956875.1">
    <property type="nucleotide sequence ID" value="NZ_BAAAEM010000002.1"/>
</dbReference>
<accession>A0ABN1A009</accession>
<dbReference type="CDD" id="cd04301">
    <property type="entry name" value="NAT_SF"/>
    <property type="match status" value="1"/>
</dbReference>
<protein>
    <submittedName>
        <fullName evidence="2">N-acetyltransferase</fullName>
    </submittedName>
</protein>
<dbReference type="SUPFAM" id="SSF55729">
    <property type="entry name" value="Acyl-CoA N-acyltransferases (Nat)"/>
    <property type="match status" value="1"/>
</dbReference>
<keyword evidence="3" id="KW-1185">Reference proteome</keyword>
<evidence type="ECO:0000259" key="1">
    <source>
        <dbReference type="PROSITE" id="PS51186"/>
    </source>
</evidence>
<dbReference type="Proteomes" id="UP001500713">
    <property type="component" value="Unassembled WGS sequence"/>
</dbReference>
<dbReference type="InterPro" id="IPR000182">
    <property type="entry name" value="GNAT_dom"/>
</dbReference>
<organism evidence="2 3">
    <name type="scientific">Parasphingorhabdus litoris</name>
    <dbReference type="NCBI Taxonomy" id="394733"/>
    <lineage>
        <taxon>Bacteria</taxon>
        <taxon>Pseudomonadati</taxon>
        <taxon>Pseudomonadota</taxon>
        <taxon>Alphaproteobacteria</taxon>
        <taxon>Sphingomonadales</taxon>
        <taxon>Sphingomonadaceae</taxon>
        <taxon>Parasphingorhabdus</taxon>
    </lineage>
</organism>
<dbReference type="EMBL" id="BAAAEM010000002">
    <property type="protein sequence ID" value="GAA0464234.1"/>
    <property type="molecule type" value="Genomic_DNA"/>
</dbReference>
<evidence type="ECO:0000313" key="2">
    <source>
        <dbReference type="EMBL" id="GAA0464234.1"/>
    </source>
</evidence>
<name>A0ABN1A009_9SPHN</name>
<proteinExistence type="predicted"/>
<dbReference type="Pfam" id="PF00583">
    <property type="entry name" value="Acetyltransf_1"/>
    <property type="match status" value="1"/>
</dbReference>
<dbReference type="PROSITE" id="PS51186">
    <property type="entry name" value="GNAT"/>
    <property type="match status" value="1"/>
</dbReference>
<dbReference type="InterPro" id="IPR016181">
    <property type="entry name" value="Acyl_CoA_acyltransferase"/>
</dbReference>
<dbReference type="Gene3D" id="3.40.630.30">
    <property type="match status" value="1"/>
</dbReference>
<comment type="caution">
    <text evidence="2">The sequence shown here is derived from an EMBL/GenBank/DDBJ whole genome shotgun (WGS) entry which is preliminary data.</text>
</comment>
<feature type="domain" description="N-acetyltransferase" evidence="1">
    <location>
        <begin position="1"/>
        <end position="150"/>
    </location>
</feature>
<reference evidence="2 3" key="1">
    <citation type="journal article" date="2019" name="Int. J. Syst. Evol. Microbiol.">
        <title>The Global Catalogue of Microorganisms (GCM) 10K type strain sequencing project: providing services to taxonomists for standard genome sequencing and annotation.</title>
        <authorList>
            <consortium name="The Broad Institute Genomics Platform"/>
            <consortium name="The Broad Institute Genome Sequencing Center for Infectious Disease"/>
            <person name="Wu L."/>
            <person name="Ma J."/>
        </authorList>
    </citation>
    <scope>NUCLEOTIDE SEQUENCE [LARGE SCALE GENOMIC DNA]</scope>
    <source>
        <strain evidence="2 3">JCM 14162</strain>
    </source>
</reference>